<protein>
    <recommendedName>
        <fullName evidence="4">Histone H1</fullName>
    </recommendedName>
</protein>
<feature type="compositionally biased region" description="Basic residues" evidence="1">
    <location>
        <begin position="129"/>
        <end position="145"/>
    </location>
</feature>
<gene>
    <name evidence="2" type="ORF">TeGR_g31</name>
</gene>
<sequence>MKESLALELSKVVDKSALTVKAFLTSLASSLELDSLEPHRATLKEYLRELLAPPPTAHIGSRGRGVTGLTLYLRAKKESCTKSSWKALSASERFEWSTRANILNAKAGAIPAAAETVETVEPAAEPAAKKKKKEKKKKSKKSKKA</sequence>
<feature type="region of interest" description="Disordered" evidence="1">
    <location>
        <begin position="114"/>
        <end position="145"/>
    </location>
</feature>
<accession>A0ABQ6N590</accession>
<comment type="caution">
    <text evidence="2">The sequence shown here is derived from an EMBL/GenBank/DDBJ whole genome shotgun (WGS) entry which is preliminary data.</text>
</comment>
<dbReference type="EMBL" id="BRYB01000986">
    <property type="protein sequence ID" value="GMI41239.1"/>
    <property type="molecule type" value="Genomic_DNA"/>
</dbReference>
<dbReference type="Proteomes" id="UP001165060">
    <property type="component" value="Unassembled WGS sequence"/>
</dbReference>
<reference evidence="2 3" key="1">
    <citation type="journal article" date="2023" name="Commun. Biol.">
        <title>Genome analysis of Parmales, the sister group of diatoms, reveals the evolutionary specialization of diatoms from phago-mixotrophs to photoautotrophs.</title>
        <authorList>
            <person name="Ban H."/>
            <person name="Sato S."/>
            <person name="Yoshikawa S."/>
            <person name="Yamada K."/>
            <person name="Nakamura Y."/>
            <person name="Ichinomiya M."/>
            <person name="Sato N."/>
            <person name="Blanc-Mathieu R."/>
            <person name="Endo H."/>
            <person name="Kuwata A."/>
            <person name="Ogata H."/>
        </authorList>
    </citation>
    <scope>NUCLEOTIDE SEQUENCE [LARGE SCALE GENOMIC DNA]</scope>
</reference>
<evidence type="ECO:0000313" key="2">
    <source>
        <dbReference type="EMBL" id="GMI41239.1"/>
    </source>
</evidence>
<evidence type="ECO:0000256" key="1">
    <source>
        <dbReference type="SAM" id="MobiDB-lite"/>
    </source>
</evidence>
<evidence type="ECO:0008006" key="4">
    <source>
        <dbReference type="Google" id="ProtNLM"/>
    </source>
</evidence>
<proteinExistence type="predicted"/>
<evidence type="ECO:0000313" key="3">
    <source>
        <dbReference type="Proteomes" id="UP001165060"/>
    </source>
</evidence>
<keyword evidence="3" id="KW-1185">Reference proteome</keyword>
<name>A0ABQ6N590_9STRA</name>
<organism evidence="2 3">
    <name type="scientific">Tetraparma gracilis</name>
    <dbReference type="NCBI Taxonomy" id="2962635"/>
    <lineage>
        <taxon>Eukaryota</taxon>
        <taxon>Sar</taxon>
        <taxon>Stramenopiles</taxon>
        <taxon>Ochrophyta</taxon>
        <taxon>Bolidophyceae</taxon>
        <taxon>Parmales</taxon>
        <taxon>Triparmaceae</taxon>
        <taxon>Tetraparma</taxon>
    </lineage>
</organism>
<feature type="compositionally biased region" description="Low complexity" evidence="1">
    <location>
        <begin position="114"/>
        <end position="126"/>
    </location>
</feature>